<dbReference type="AlphaFoldDB" id="A0A7H9AYV7"/>
<dbReference type="SMART" id="SM01017">
    <property type="entry name" value="Arrestin_C"/>
    <property type="match status" value="1"/>
</dbReference>
<dbReference type="Proteomes" id="UP000509704">
    <property type="component" value="Chromosome 2"/>
</dbReference>
<protein>
    <recommendedName>
        <fullName evidence="2">Arrestin C-terminal-like domain-containing protein</fullName>
    </recommendedName>
</protein>
<feature type="region of interest" description="Disordered" evidence="1">
    <location>
        <begin position="1"/>
        <end position="193"/>
    </location>
</feature>
<keyword evidence="4" id="KW-1185">Reference proteome</keyword>
<accession>A0A7H9AYV7</accession>
<feature type="compositionally biased region" description="Polar residues" evidence="1">
    <location>
        <begin position="29"/>
        <end position="41"/>
    </location>
</feature>
<feature type="compositionally biased region" description="Polar residues" evidence="1">
    <location>
        <begin position="1016"/>
        <end position="1036"/>
    </location>
</feature>
<reference evidence="3 4" key="1">
    <citation type="submission" date="2020-07" db="EMBL/GenBank/DDBJ databases">
        <title>The yeast mating-type switching endonuclease HO is a domesticated member of an unorthodox homing genetic element family.</title>
        <authorList>
            <person name="Coughlan A.Y."/>
            <person name="Lombardi L."/>
            <person name="Braun-Galleani S."/>
            <person name="Martos A.R."/>
            <person name="Galeote V."/>
            <person name="Bigey F."/>
            <person name="Dequin S."/>
            <person name="Byrne K.P."/>
            <person name="Wolfe K.H."/>
        </authorList>
    </citation>
    <scope>NUCLEOTIDE SEQUENCE [LARGE SCALE GENOMIC DNA]</scope>
    <source>
        <strain evidence="3 4">NRRL Y-6702</strain>
    </source>
</reference>
<dbReference type="GeneID" id="59235162"/>
<name>A0A7H9AYV7_ZYGMR</name>
<feature type="compositionally biased region" description="Basic and acidic residues" evidence="1">
    <location>
        <begin position="1078"/>
        <end position="1093"/>
    </location>
</feature>
<evidence type="ECO:0000313" key="4">
    <source>
        <dbReference type="Proteomes" id="UP000509704"/>
    </source>
</evidence>
<feature type="compositionally biased region" description="Low complexity" evidence="1">
    <location>
        <begin position="75"/>
        <end position="95"/>
    </location>
</feature>
<feature type="domain" description="Arrestin C-terminal-like" evidence="2">
    <location>
        <begin position="593"/>
        <end position="893"/>
    </location>
</feature>
<evidence type="ECO:0000313" key="3">
    <source>
        <dbReference type="EMBL" id="QLG71501.1"/>
    </source>
</evidence>
<dbReference type="RefSeq" id="XP_037143229.1">
    <property type="nucleotide sequence ID" value="XM_037287334.1"/>
</dbReference>
<evidence type="ECO:0000256" key="1">
    <source>
        <dbReference type="SAM" id="MobiDB-lite"/>
    </source>
</evidence>
<feature type="compositionally biased region" description="Acidic residues" evidence="1">
    <location>
        <begin position="259"/>
        <end position="277"/>
    </location>
</feature>
<proteinExistence type="predicted"/>
<feature type="compositionally biased region" description="Polar residues" evidence="1">
    <location>
        <begin position="297"/>
        <end position="315"/>
    </location>
</feature>
<dbReference type="EMBL" id="CP058605">
    <property type="protein sequence ID" value="QLG71501.1"/>
    <property type="molecule type" value="Genomic_DNA"/>
</dbReference>
<organism evidence="3 4">
    <name type="scientific">Zygotorulaspora mrakii</name>
    <name type="common">Zygosaccharomyces mrakii</name>
    <dbReference type="NCBI Taxonomy" id="42260"/>
    <lineage>
        <taxon>Eukaryota</taxon>
        <taxon>Fungi</taxon>
        <taxon>Dikarya</taxon>
        <taxon>Ascomycota</taxon>
        <taxon>Saccharomycotina</taxon>
        <taxon>Saccharomycetes</taxon>
        <taxon>Saccharomycetales</taxon>
        <taxon>Saccharomycetaceae</taxon>
        <taxon>Zygotorulaspora</taxon>
    </lineage>
</organism>
<evidence type="ECO:0000259" key="2">
    <source>
        <dbReference type="SMART" id="SM01017"/>
    </source>
</evidence>
<dbReference type="OrthoDB" id="2333384at2759"/>
<feature type="compositionally biased region" description="Polar residues" evidence="1">
    <location>
        <begin position="1057"/>
        <end position="1074"/>
    </location>
</feature>
<dbReference type="InterPro" id="IPR011022">
    <property type="entry name" value="Arrestin_C-like"/>
</dbReference>
<sequence>MPYSIPRPIPAKHSAYQSGSRERDRDNQSHSQAMNSKSSAVGSAPVHFSPTKRAQTFVQSQQQGMGRRRSSTIKSALSSLLGSSPPQQQQQHVPQNVHRSFSLPKTGSSLSVGAENPPSHANSSVLSPGLRRYSTTSAEVTSDGHRNSGYYTTNEEDEDAVTESVHGDTSLDEDSTIGESTSASGSSASNPGVLSKSLKSLGKIYLTEYLAERGLLAPTTVMENQSLKVSLATSGESVFLPTMSSNDDEYLARLNGLREDEDEGEDEDEDEDEDEVDDLGFEAATSESRPQPHVRSPGSSDRGNRTTAVNATARSTSERAGVSEPVDESVSTSSIGSTLEIDSSMATYTIAMILSVSHPITLSNLRTELCSRIRVYWPNGVPPTKVFHEEFYCAGHLDWDLSMDNVNLFVPANVSSSEKIINNCKNLKPMEIFQNSNDSRKRYLDKNNAKKQMMNKIKSSKNQLYQSGDYVFIIPIVFSNTIPESLYLPSARVNYRFRIGMKLIEPYNQQNKNPDNQESLSAKNPESDATSLKKLNLFKKLKNNLHLNNPHVGKEELDDNNNLYAEYPVNIVRTPPQYSISTANKPVYINRVWSDSLSYEISFAQKYVSLDSKVPIKIKIVPLVKNICLKRIRISVLEKITLVSKDCEYEYDQIDPVAKDPYNPYFAEFSSKRKKERNLSILEIRSKEKGSRALREEVVNNCIDDNLLAYNCLQDDKGEKGLGMTEPLVITTNLEFPKYIDMDKDTARVVPPYGIDVYSPVSNPELAKNSNTANRGGVIGFLAGRRSSLSATAGTKNTGQNHQYLSTPSPVFNPKFHETSFQSDSEVPVEFQTRLNEARRGLYLDSLHFSNIYSRHKLEIMLRISKPDAKDPARLRHYEVLIDTPIFLVSDLCNSGNMELPTYDMATSDRFSPEMIAGAAPPTFEEAISIPGSPLNSPMNSPVGSPILRGSFEQDDLYMNNINLSRSASIGGMLPLEGMTQGSTPVPLSTSVDANQRYNNLDGLLSPTFAAEVSDISSQSRSNTKNAIGEHQNNYMPTYGRQSVFKDNYSIARESPASGSSQTKQNIESNNDNVHPSDVNRADVTHYPPRYDDIVSMTSGKH</sequence>
<feature type="region of interest" description="Disordered" evidence="1">
    <location>
        <begin position="258"/>
        <end position="277"/>
    </location>
</feature>
<feature type="compositionally biased region" description="Polar residues" evidence="1">
    <location>
        <begin position="97"/>
        <end position="111"/>
    </location>
</feature>
<gene>
    <name evidence="3" type="ORF">HG535_0B05430</name>
</gene>
<dbReference type="KEGG" id="zmk:HG535_0B05430"/>
<feature type="region of interest" description="Disordered" evidence="1">
    <location>
        <begin position="282"/>
        <end position="335"/>
    </location>
</feature>
<feature type="compositionally biased region" description="Low complexity" evidence="1">
    <location>
        <begin position="177"/>
        <end position="189"/>
    </location>
</feature>
<feature type="region of interest" description="Disordered" evidence="1">
    <location>
        <begin position="1053"/>
        <end position="1102"/>
    </location>
</feature>
<feature type="region of interest" description="Disordered" evidence="1">
    <location>
        <begin position="1016"/>
        <end position="1041"/>
    </location>
</feature>